<dbReference type="GO" id="GO:0015969">
    <property type="term" value="P:guanosine tetraphosphate metabolic process"/>
    <property type="evidence" value="ECO:0007669"/>
    <property type="project" value="InterPro"/>
</dbReference>
<accession>A0AAW7YE23</accession>
<feature type="domain" description="RelA/SpoT" evidence="1">
    <location>
        <begin position="44"/>
        <end position="171"/>
    </location>
</feature>
<evidence type="ECO:0000313" key="3">
    <source>
        <dbReference type="Proteomes" id="UP001170624"/>
    </source>
</evidence>
<dbReference type="Gene3D" id="1.10.287.860">
    <property type="entry name" value="Nucleotidyltransferase"/>
    <property type="match status" value="1"/>
</dbReference>
<proteinExistence type="predicted"/>
<gene>
    <name evidence="2" type="ORF">Q4568_23665</name>
</gene>
<evidence type="ECO:0000313" key="2">
    <source>
        <dbReference type="EMBL" id="MDO6545533.1"/>
    </source>
</evidence>
<dbReference type="InterPro" id="IPR007685">
    <property type="entry name" value="RelA_SpoT"/>
</dbReference>
<sequence length="354" mass="40866">MIKKDIIGEFDEKEGVFLSLESMTKSLLEALISSEKLQIHSITSRTKQRESLLGKIKRPNKSYDRLLDITDIVGFRITTYFSEDVDVIARIIEKEFSIDPDNSIDKRKALEPDRFGYMSLHLVCEHKNARLKLPEYKQYKSIKFEVQIRSILQHAWAEIEHDIGYKSTNEVPDLLKRRFSRLAGLLELADEEFQSIKDGIKNYRSSLPEQLGSAPDDVTLDLESLTYFVNTDPSITKLEEEMLKYFKYPVLNNAQQASVSNSLEFLNRQGIQTVGELILKYKEVEQYIVPFLKVWLSKDHSSESLSRGISLLYLTYINLATHGDQDHSEFVLKAAPFMNVSDLVEEINEAWLKI</sequence>
<dbReference type="PANTHER" id="PTHR41773">
    <property type="entry name" value="GTP PYROPHOSPHATASE-RELATED"/>
    <property type="match status" value="1"/>
</dbReference>
<comment type="caution">
    <text evidence="2">The sequence shown here is derived from an EMBL/GenBank/DDBJ whole genome shotgun (WGS) entry which is preliminary data.</text>
</comment>
<reference evidence="2" key="1">
    <citation type="submission" date="2023-07" db="EMBL/GenBank/DDBJ databases">
        <title>Genome content predicts the carbon catabolic preferences of heterotrophic bacteria.</title>
        <authorList>
            <person name="Gralka M."/>
        </authorList>
    </citation>
    <scope>NUCLEOTIDE SEQUENCE</scope>
    <source>
        <strain evidence="2">G2M05</strain>
    </source>
</reference>
<dbReference type="InterPro" id="IPR043519">
    <property type="entry name" value="NT_sf"/>
</dbReference>
<dbReference type="Pfam" id="PF04607">
    <property type="entry name" value="RelA_SpoT"/>
    <property type="match status" value="1"/>
</dbReference>
<dbReference type="CDD" id="cd05399">
    <property type="entry name" value="NT_Rel-Spo_like"/>
    <property type="match status" value="1"/>
</dbReference>
<dbReference type="Proteomes" id="UP001170624">
    <property type="component" value="Unassembled WGS sequence"/>
</dbReference>
<evidence type="ECO:0000259" key="1">
    <source>
        <dbReference type="SMART" id="SM00954"/>
    </source>
</evidence>
<dbReference type="AlphaFoldDB" id="A0AAW7YE23"/>
<dbReference type="PANTHER" id="PTHR41773:SF1">
    <property type="entry name" value="RELA_SPOT DOMAIN-CONTAINING PROTEIN"/>
    <property type="match status" value="1"/>
</dbReference>
<organism evidence="2 3">
    <name type="scientific">Photobacterium sanguinicancri</name>
    <dbReference type="NCBI Taxonomy" id="875932"/>
    <lineage>
        <taxon>Bacteria</taxon>
        <taxon>Pseudomonadati</taxon>
        <taxon>Pseudomonadota</taxon>
        <taxon>Gammaproteobacteria</taxon>
        <taxon>Vibrionales</taxon>
        <taxon>Vibrionaceae</taxon>
        <taxon>Photobacterium</taxon>
    </lineage>
</organism>
<name>A0AAW7YE23_9GAMM</name>
<dbReference type="EMBL" id="JAUOPU010000073">
    <property type="protein sequence ID" value="MDO6545533.1"/>
    <property type="molecule type" value="Genomic_DNA"/>
</dbReference>
<dbReference type="Gene3D" id="3.30.460.10">
    <property type="entry name" value="Beta Polymerase, domain 2"/>
    <property type="match status" value="1"/>
</dbReference>
<dbReference type="RefSeq" id="WP_303502305.1">
    <property type="nucleotide sequence ID" value="NZ_JAUOPU010000073.1"/>
</dbReference>
<dbReference type="SMART" id="SM00954">
    <property type="entry name" value="RelA_SpoT"/>
    <property type="match status" value="1"/>
</dbReference>
<dbReference type="SUPFAM" id="SSF81301">
    <property type="entry name" value="Nucleotidyltransferase"/>
    <property type="match status" value="1"/>
</dbReference>
<protein>
    <recommendedName>
        <fullName evidence="1">RelA/SpoT domain-containing protein</fullName>
    </recommendedName>
</protein>